<feature type="transmembrane region" description="Helical" evidence="6">
    <location>
        <begin position="154"/>
        <end position="176"/>
    </location>
</feature>
<feature type="transmembrane region" description="Helical" evidence="6">
    <location>
        <begin position="33"/>
        <end position="51"/>
    </location>
</feature>
<feature type="transmembrane region" description="Helical" evidence="6">
    <location>
        <begin position="276"/>
        <end position="298"/>
    </location>
</feature>
<comment type="similarity">
    <text evidence="2">Belongs to the autoinducer-2 exporter (AI-2E) (TC 2.A.86) family.</text>
</comment>
<evidence type="ECO:0000256" key="5">
    <source>
        <dbReference type="ARBA" id="ARBA00023136"/>
    </source>
</evidence>
<evidence type="ECO:0000256" key="3">
    <source>
        <dbReference type="ARBA" id="ARBA00022692"/>
    </source>
</evidence>
<protein>
    <submittedName>
        <fullName evidence="7">AI-2E family transporter</fullName>
    </submittedName>
</protein>
<proteinExistence type="inferred from homology"/>
<dbReference type="InterPro" id="IPR002549">
    <property type="entry name" value="AI-2E-like"/>
</dbReference>
<evidence type="ECO:0000256" key="1">
    <source>
        <dbReference type="ARBA" id="ARBA00004141"/>
    </source>
</evidence>
<dbReference type="PRINTS" id="PR00173">
    <property type="entry name" value="EDTRNSPORT"/>
</dbReference>
<reference evidence="7 8" key="1">
    <citation type="submission" date="2020-06" db="EMBL/GenBank/DDBJ databases">
        <title>Schlegella sp. ID0723 isolated from air conditioner.</title>
        <authorList>
            <person name="Kim D.Y."/>
            <person name="Kim D.-U."/>
        </authorList>
    </citation>
    <scope>NUCLEOTIDE SEQUENCE [LARGE SCALE GENOMIC DNA]</scope>
    <source>
        <strain evidence="7 8">ID0723</strain>
    </source>
</reference>
<dbReference type="GO" id="GO:0016020">
    <property type="term" value="C:membrane"/>
    <property type="evidence" value="ECO:0007669"/>
    <property type="project" value="UniProtKB-SubCell"/>
</dbReference>
<evidence type="ECO:0000256" key="2">
    <source>
        <dbReference type="ARBA" id="ARBA00009773"/>
    </source>
</evidence>
<dbReference type="EMBL" id="JABWMJ010000009">
    <property type="protein sequence ID" value="NUZ07859.1"/>
    <property type="molecule type" value="Genomic_DNA"/>
</dbReference>
<feature type="transmembrane region" description="Helical" evidence="6">
    <location>
        <begin position="247"/>
        <end position="269"/>
    </location>
</feature>
<name>A0A7Y6NR96_9BURK</name>
<gene>
    <name evidence="7" type="ORF">HQN59_19010</name>
</gene>
<keyword evidence="5 6" id="KW-0472">Membrane</keyword>
<dbReference type="PANTHER" id="PTHR21716">
    <property type="entry name" value="TRANSMEMBRANE PROTEIN"/>
    <property type="match status" value="1"/>
</dbReference>
<keyword evidence="3 6" id="KW-0812">Transmembrane</keyword>
<keyword evidence="4 6" id="KW-1133">Transmembrane helix</keyword>
<accession>A0A7Y6NR96</accession>
<feature type="transmembrane region" description="Helical" evidence="6">
    <location>
        <begin position="12"/>
        <end position="27"/>
    </location>
</feature>
<dbReference type="AlphaFoldDB" id="A0A7Y6NR96"/>
<evidence type="ECO:0000256" key="6">
    <source>
        <dbReference type="SAM" id="Phobius"/>
    </source>
</evidence>
<evidence type="ECO:0000256" key="4">
    <source>
        <dbReference type="ARBA" id="ARBA00022989"/>
    </source>
</evidence>
<dbReference type="Pfam" id="PF01594">
    <property type="entry name" value="AI-2E_transport"/>
    <property type="match status" value="1"/>
</dbReference>
<dbReference type="RefSeq" id="WP_176070691.1">
    <property type="nucleotide sequence ID" value="NZ_JABWMJ010000009.1"/>
</dbReference>
<comment type="caution">
    <text evidence="7">The sequence shown here is derived from an EMBL/GenBank/DDBJ whole genome shotgun (WGS) entry which is preliminary data.</text>
</comment>
<comment type="subcellular location">
    <subcellularLocation>
        <location evidence="1">Membrane</location>
        <topology evidence="1">Multi-pass membrane protein</topology>
    </subcellularLocation>
</comment>
<feature type="transmembrane region" description="Helical" evidence="6">
    <location>
        <begin position="63"/>
        <end position="85"/>
    </location>
</feature>
<evidence type="ECO:0000313" key="8">
    <source>
        <dbReference type="Proteomes" id="UP000529637"/>
    </source>
</evidence>
<organism evidence="7 8">
    <name type="scientific">Piscinibacter koreensis</name>
    <dbReference type="NCBI Taxonomy" id="2742824"/>
    <lineage>
        <taxon>Bacteria</taxon>
        <taxon>Pseudomonadati</taxon>
        <taxon>Pseudomonadota</taxon>
        <taxon>Betaproteobacteria</taxon>
        <taxon>Burkholderiales</taxon>
        <taxon>Sphaerotilaceae</taxon>
        <taxon>Piscinibacter</taxon>
    </lineage>
</organism>
<dbReference type="PANTHER" id="PTHR21716:SF4">
    <property type="entry name" value="TRANSMEMBRANE PROTEIN 245"/>
    <property type="match status" value="1"/>
</dbReference>
<dbReference type="Proteomes" id="UP000529637">
    <property type="component" value="Unassembled WGS sequence"/>
</dbReference>
<feature type="transmembrane region" description="Helical" evidence="6">
    <location>
        <begin position="216"/>
        <end position="241"/>
    </location>
</feature>
<keyword evidence="8" id="KW-1185">Reference proteome</keyword>
<feature type="transmembrane region" description="Helical" evidence="6">
    <location>
        <begin position="318"/>
        <end position="342"/>
    </location>
</feature>
<sequence length="351" mass="36780">MSRPFRSTQARQALTLLASAALLWVIWPYVGAIFWSIVLAVVFAPLYRWLLRASGGRRGVAGASTLLIVAVAAGIPTMLLVLALLRQARALYADIVARRVDIGAYVGRIVDALPPAARQALESAGLDDLASLRDKLAANAVEASQYVATHLLGIGLNVFAFALGFAIMLYLFYVLLTDGGRLAAQVERFSPLEPDELGALARTFATVIRATVKGGVVMAATQGALGGVVLGALGIAAPLFWGVLFGLLSMIPAVGAGLLWAPIALYFLVTGAWWKGLGLVFFGVVVLTAVDNILRPILVGRDTHLPGSMILVTTLGGIASFGVSGVVIGPVVAAMFVAIWQLHGAGSEARR</sequence>
<evidence type="ECO:0000313" key="7">
    <source>
        <dbReference type="EMBL" id="NUZ07859.1"/>
    </source>
</evidence>